<name>A0A3N9U3W6_9VIBR</name>
<evidence type="ECO:0000313" key="2">
    <source>
        <dbReference type="Proteomes" id="UP000281112"/>
    </source>
</evidence>
<protein>
    <submittedName>
        <fullName evidence="1">Uncharacterized protein</fullName>
    </submittedName>
</protein>
<gene>
    <name evidence="1" type="ORF">EES38_13400</name>
</gene>
<dbReference type="Proteomes" id="UP000281112">
    <property type="component" value="Unassembled WGS sequence"/>
</dbReference>
<dbReference type="EMBL" id="RJVQ01000005">
    <property type="protein sequence ID" value="RQW62716.1"/>
    <property type="molecule type" value="Genomic_DNA"/>
</dbReference>
<accession>A0A3N9U3W6</accession>
<sequence>MILFICIAIIDAENYSPALIISIMTLYEIYVSNSSKKTMFIPYCDLNGILVLKQKIMLKNIYLCKKASHGKRQPESEAKY</sequence>
<dbReference type="AlphaFoldDB" id="A0A3N9U3W6"/>
<comment type="caution">
    <text evidence="1">The sequence shown here is derived from an EMBL/GenBank/DDBJ whole genome shotgun (WGS) entry which is preliminary data.</text>
</comment>
<evidence type="ECO:0000313" key="1">
    <source>
        <dbReference type="EMBL" id="RQW62716.1"/>
    </source>
</evidence>
<organism evidence="1 2">
    <name type="scientific">Vibrio viridaestus</name>
    <dbReference type="NCBI Taxonomy" id="2487322"/>
    <lineage>
        <taxon>Bacteria</taxon>
        <taxon>Pseudomonadati</taxon>
        <taxon>Pseudomonadota</taxon>
        <taxon>Gammaproteobacteria</taxon>
        <taxon>Vibrionales</taxon>
        <taxon>Vibrionaceae</taxon>
        <taxon>Vibrio</taxon>
    </lineage>
</organism>
<proteinExistence type="predicted"/>
<keyword evidence="2" id="KW-1185">Reference proteome</keyword>
<reference evidence="1 2" key="1">
    <citation type="submission" date="2018-11" db="EMBL/GenBank/DDBJ databases">
        <title>Vibrio LJC006 sp. nov., isolated from seawater during the bloom of the enteromorpha.</title>
        <authorList>
            <person name="Liang J."/>
        </authorList>
    </citation>
    <scope>NUCLEOTIDE SEQUENCE [LARGE SCALE GENOMIC DNA]</scope>
    <source>
        <strain evidence="1 2">LJC006</strain>
    </source>
</reference>